<evidence type="ECO:0000313" key="16">
    <source>
        <dbReference type="Proteomes" id="UP001156903"/>
    </source>
</evidence>
<evidence type="ECO:0000256" key="1">
    <source>
        <dbReference type="ARBA" id="ARBA00004571"/>
    </source>
</evidence>
<comment type="caution">
    <text evidence="15">The sequence shown here is derived from an EMBL/GenBank/DDBJ whole genome shotgun (WGS) entry which is preliminary data.</text>
</comment>
<evidence type="ECO:0000256" key="4">
    <source>
        <dbReference type="ARBA" id="ARBA00022452"/>
    </source>
</evidence>
<keyword evidence="6 11" id="KW-0798">TonB box</keyword>
<evidence type="ECO:0000256" key="11">
    <source>
        <dbReference type="RuleBase" id="RU003357"/>
    </source>
</evidence>
<dbReference type="NCBIfam" id="TIGR01783">
    <property type="entry name" value="TonB-siderophor"/>
    <property type="match status" value="1"/>
</dbReference>
<keyword evidence="5 10" id="KW-0812">Transmembrane</keyword>
<keyword evidence="16" id="KW-1185">Reference proteome</keyword>
<dbReference type="PROSITE" id="PS52016">
    <property type="entry name" value="TONB_DEPENDENT_REC_3"/>
    <property type="match status" value="1"/>
</dbReference>
<name>A0ABQ6CEQ5_9BURK</name>
<sequence length="725" mass="78763">MSLPFAHSPVSTAVLLAAGLAVATSAHAQTSSEAHTLKTVTVRASSTPTLTTENTQSYTAEGASTATGLTLTLRETPQSVTVVTRERLDDQGLNSIKDVVEQTAGISSQEFDSARYGFAARGFDITNLQVDGVATAWEAGWSAGESLSGVAIYDRIEIVRGAAGLLVGVGNPSAAINMVRKRATSKVFTAQLELGLGNHQQTHGMVDLSTPLNADGSVRARVVGALQKQDSVRQGAGEDHNEFYGTVAADLTPRTQLTVGASQQVNDPKSPSWGGIPAWYSDGSRTDFDPSTTTSADWTRYKATNKVAFAELKHRLDNDWKLRSTVQHSETGGFSKLLYIYGVVDRQTGLGLTAWPGRYATTRKQDDVDLQASGPFDAFGRRHELTVGLQHSTQKFDADGYPALSWPDVGDFRNWTGHSAEPVWGDRYDYESFKTTQTGLYAATKLSLTDPLKLILGARATEWKKSGLDYYGSAYAIKHSKVTPYAGLVYDLNDTYSAFASYTSIFNPQSERDRNGRYLDPIEGNSKEVGIKAEYLGGRLNAGLTLFQIDQDNLAQADVGQMVPGSSPPAQAYYAAQGTRSRGFELDVSGELQPGWNLSVGLSQFKAQDAANKDVNSDMPRKMLKVFTSYRLPGAWSKLVLGGGVNWVGGHYGEGLDPTGNVSRIEQAAYTLVNLMARYEISPQTSLQLNIDNATDKRYYSQVGFYSQYAWAEPRSVLLTLKHRF</sequence>
<evidence type="ECO:0000256" key="10">
    <source>
        <dbReference type="PROSITE-ProRule" id="PRU01360"/>
    </source>
</evidence>
<dbReference type="CDD" id="cd01347">
    <property type="entry name" value="ligand_gated_channel"/>
    <property type="match status" value="1"/>
</dbReference>
<dbReference type="InterPro" id="IPR000531">
    <property type="entry name" value="Beta-barrel_TonB"/>
</dbReference>
<evidence type="ECO:0000256" key="3">
    <source>
        <dbReference type="ARBA" id="ARBA00022448"/>
    </source>
</evidence>
<dbReference type="PANTHER" id="PTHR32552:SF74">
    <property type="entry name" value="HYDROXAMATE SIDEROPHORE RECEPTOR FHUE"/>
    <property type="match status" value="1"/>
</dbReference>
<dbReference type="Proteomes" id="UP001156903">
    <property type="component" value="Unassembled WGS sequence"/>
</dbReference>
<evidence type="ECO:0000256" key="8">
    <source>
        <dbReference type="ARBA" id="ARBA00023170"/>
    </source>
</evidence>
<feature type="signal peptide" evidence="12">
    <location>
        <begin position="1"/>
        <end position="28"/>
    </location>
</feature>
<comment type="subcellular location">
    <subcellularLocation>
        <location evidence="1 10">Cell outer membrane</location>
        <topology evidence="1 10">Multi-pass membrane protein</topology>
    </subcellularLocation>
</comment>
<evidence type="ECO:0000259" key="13">
    <source>
        <dbReference type="Pfam" id="PF00593"/>
    </source>
</evidence>
<evidence type="ECO:0000256" key="2">
    <source>
        <dbReference type="ARBA" id="ARBA00009810"/>
    </source>
</evidence>
<evidence type="ECO:0000256" key="12">
    <source>
        <dbReference type="SAM" id="SignalP"/>
    </source>
</evidence>
<comment type="similarity">
    <text evidence="2 10 11">Belongs to the TonB-dependent receptor family.</text>
</comment>
<keyword evidence="7 10" id="KW-0472">Membrane</keyword>
<feature type="domain" description="TonB-dependent receptor plug" evidence="14">
    <location>
        <begin position="73"/>
        <end position="173"/>
    </location>
</feature>
<dbReference type="InterPro" id="IPR010105">
    <property type="entry name" value="TonB_sidphr_rcpt"/>
</dbReference>
<dbReference type="Pfam" id="PF00593">
    <property type="entry name" value="TonB_dep_Rec_b-barrel"/>
    <property type="match status" value="1"/>
</dbReference>
<dbReference type="InterPro" id="IPR036942">
    <property type="entry name" value="Beta-barrel_TonB_sf"/>
</dbReference>
<accession>A0ABQ6CEQ5</accession>
<feature type="chain" id="PRO_5046618751" evidence="12">
    <location>
        <begin position="29"/>
        <end position="725"/>
    </location>
</feature>
<keyword evidence="8 15" id="KW-0675">Receptor</keyword>
<dbReference type="Pfam" id="PF07715">
    <property type="entry name" value="Plug"/>
    <property type="match status" value="1"/>
</dbReference>
<dbReference type="EMBL" id="BSPB01000076">
    <property type="protein sequence ID" value="GLS16722.1"/>
    <property type="molecule type" value="Genomic_DNA"/>
</dbReference>
<organism evidence="15 16">
    <name type="scientific">Hydrogenophaga electricum</name>
    <dbReference type="NCBI Taxonomy" id="1230953"/>
    <lineage>
        <taxon>Bacteria</taxon>
        <taxon>Pseudomonadati</taxon>
        <taxon>Pseudomonadota</taxon>
        <taxon>Betaproteobacteria</taxon>
        <taxon>Burkholderiales</taxon>
        <taxon>Comamonadaceae</taxon>
        <taxon>Hydrogenophaga</taxon>
    </lineage>
</organism>
<dbReference type="Gene3D" id="2.170.130.10">
    <property type="entry name" value="TonB-dependent receptor, plug domain"/>
    <property type="match status" value="1"/>
</dbReference>
<keyword evidence="3 10" id="KW-0813">Transport</keyword>
<keyword evidence="12" id="KW-0732">Signal</keyword>
<reference evidence="16" key="1">
    <citation type="journal article" date="2019" name="Int. J. Syst. Evol. Microbiol.">
        <title>The Global Catalogue of Microorganisms (GCM) 10K type strain sequencing project: providing services to taxonomists for standard genome sequencing and annotation.</title>
        <authorList>
            <consortium name="The Broad Institute Genomics Platform"/>
            <consortium name="The Broad Institute Genome Sequencing Center for Infectious Disease"/>
            <person name="Wu L."/>
            <person name="Ma J."/>
        </authorList>
    </citation>
    <scope>NUCLEOTIDE SEQUENCE [LARGE SCALE GENOMIC DNA]</scope>
    <source>
        <strain evidence="16">NBRC 109341</strain>
    </source>
</reference>
<dbReference type="InterPro" id="IPR037066">
    <property type="entry name" value="Plug_dom_sf"/>
</dbReference>
<keyword evidence="4 10" id="KW-1134">Transmembrane beta strand</keyword>
<dbReference type="SUPFAM" id="SSF56935">
    <property type="entry name" value="Porins"/>
    <property type="match status" value="1"/>
</dbReference>
<dbReference type="InterPro" id="IPR012910">
    <property type="entry name" value="Plug_dom"/>
</dbReference>
<evidence type="ECO:0000256" key="5">
    <source>
        <dbReference type="ARBA" id="ARBA00022692"/>
    </source>
</evidence>
<evidence type="ECO:0000259" key="14">
    <source>
        <dbReference type="Pfam" id="PF07715"/>
    </source>
</evidence>
<evidence type="ECO:0000256" key="6">
    <source>
        <dbReference type="ARBA" id="ARBA00023077"/>
    </source>
</evidence>
<dbReference type="PANTHER" id="PTHR32552">
    <property type="entry name" value="FERRICHROME IRON RECEPTOR-RELATED"/>
    <property type="match status" value="1"/>
</dbReference>
<gene>
    <name evidence="15" type="primary">fauA</name>
    <name evidence="15" type="ORF">GCM10007935_41660</name>
</gene>
<evidence type="ECO:0000313" key="15">
    <source>
        <dbReference type="EMBL" id="GLS16722.1"/>
    </source>
</evidence>
<dbReference type="Gene3D" id="2.40.170.20">
    <property type="entry name" value="TonB-dependent receptor, beta-barrel domain"/>
    <property type="match status" value="1"/>
</dbReference>
<evidence type="ECO:0000256" key="7">
    <source>
        <dbReference type="ARBA" id="ARBA00023136"/>
    </source>
</evidence>
<protein>
    <submittedName>
        <fullName evidence="15">TonB-dependent receptor</fullName>
    </submittedName>
</protein>
<dbReference type="InterPro" id="IPR039426">
    <property type="entry name" value="TonB-dep_rcpt-like"/>
</dbReference>
<evidence type="ECO:0000256" key="9">
    <source>
        <dbReference type="ARBA" id="ARBA00023237"/>
    </source>
</evidence>
<proteinExistence type="inferred from homology"/>
<keyword evidence="9 10" id="KW-0998">Cell outer membrane</keyword>
<feature type="domain" description="TonB-dependent receptor-like beta-barrel" evidence="13">
    <location>
        <begin position="273"/>
        <end position="693"/>
    </location>
</feature>